<dbReference type="CDD" id="cd01346">
    <property type="entry name" value="Maltoporin-like"/>
    <property type="match status" value="1"/>
</dbReference>
<dbReference type="GO" id="GO:0015144">
    <property type="term" value="F:carbohydrate transmembrane transporter activity"/>
    <property type="evidence" value="ECO:0007669"/>
    <property type="project" value="TreeGrafter"/>
</dbReference>
<dbReference type="PANTHER" id="PTHR38762:SF1">
    <property type="entry name" value="CRYPTIC OUTER MEMBRANE PORIN BGLH-RELATED"/>
    <property type="match status" value="1"/>
</dbReference>
<keyword evidence="6" id="KW-0406">Ion transport</keyword>
<dbReference type="AlphaFoldDB" id="A0A449IP09"/>
<dbReference type="InterPro" id="IPR050286">
    <property type="entry name" value="G_neg_Bact_CarbUptk_Porin"/>
</dbReference>
<accession>A0A449IP09</accession>
<dbReference type="InterPro" id="IPR036998">
    <property type="entry name" value="Porin_LamB_sf"/>
</dbReference>
<keyword evidence="8" id="KW-0472">Membrane</keyword>
<evidence type="ECO:0000256" key="9">
    <source>
        <dbReference type="ARBA" id="ARBA00023237"/>
    </source>
</evidence>
<keyword evidence="7" id="KW-0626">Porin</keyword>
<dbReference type="Pfam" id="PF02264">
    <property type="entry name" value="LamB"/>
    <property type="match status" value="1"/>
</dbReference>
<dbReference type="Gene3D" id="2.40.170.10">
    <property type="entry name" value="Porin, LamB type"/>
    <property type="match status" value="1"/>
</dbReference>
<name>A0A449IP09_PSEFR</name>
<dbReference type="SUPFAM" id="SSF56935">
    <property type="entry name" value="Porins"/>
    <property type="match status" value="1"/>
</dbReference>
<dbReference type="PANTHER" id="PTHR38762">
    <property type="entry name" value="CRYPTIC OUTER MEMBRANE PORIN BGLH-RELATED"/>
    <property type="match status" value="1"/>
</dbReference>
<dbReference type="GO" id="GO:0006811">
    <property type="term" value="P:monoatomic ion transport"/>
    <property type="evidence" value="ECO:0007669"/>
    <property type="project" value="UniProtKB-KW"/>
</dbReference>
<feature type="chain" id="PRO_5019437310" evidence="10">
    <location>
        <begin position="25"/>
        <end position="407"/>
    </location>
</feature>
<feature type="signal peptide" evidence="10">
    <location>
        <begin position="1"/>
        <end position="24"/>
    </location>
</feature>
<evidence type="ECO:0000256" key="2">
    <source>
        <dbReference type="ARBA" id="ARBA00007055"/>
    </source>
</evidence>
<comment type="subcellular location">
    <subcellularLocation>
        <location evidence="1">Cell outer membrane</location>
        <topology evidence="1">Multi-pass membrane protein</topology>
    </subcellularLocation>
</comment>
<evidence type="ECO:0000256" key="1">
    <source>
        <dbReference type="ARBA" id="ARBA00004571"/>
    </source>
</evidence>
<comment type="similarity">
    <text evidence="2">Belongs to the porin LamB (TC 1.B.3) family.</text>
</comment>
<reference evidence="11 12" key="1">
    <citation type="submission" date="2019-02" db="EMBL/GenBank/DDBJ databases">
        <authorList>
            <consortium name="Pathogen Informatics"/>
        </authorList>
    </citation>
    <scope>NUCLEOTIDE SEQUENCE [LARGE SCALE GENOMIC DNA]</scope>
    <source>
        <strain evidence="11 12">3012STDY7103891</strain>
    </source>
</reference>
<gene>
    <name evidence="11" type="primary">lamB</name>
    <name evidence="11" type="ORF">NCTC10754_03813</name>
</gene>
<keyword evidence="3" id="KW-0813">Transport</keyword>
<keyword evidence="4" id="KW-1134">Transmembrane beta strand</keyword>
<evidence type="ECO:0000256" key="7">
    <source>
        <dbReference type="ARBA" id="ARBA00023114"/>
    </source>
</evidence>
<organism evidence="11 12">
    <name type="scientific">Pseudomonas fragi</name>
    <dbReference type="NCBI Taxonomy" id="296"/>
    <lineage>
        <taxon>Bacteria</taxon>
        <taxon>Pseudomonadati</taxon>
        <taxon>Pseudomonadota</taxon>
        <taxon>Gammaproteobacteria</taxon>
        <taxon>Pseudomonadales</taxon>
        <taxon>Pseudomonadaceae</taxon>
        <taxon>Pseudomonas</taxon>
    </lineage>
</organism>
<evidence type="ECO:0000313" key="12">
    <source>
        <dbReference type="Proteomes" id="UP000330809"/>
    </source>
</evidence>
<dbReference type="GO" id="GO:0015774">
    <property type="term" value="P:polysaccharide transport"/>
    <property type="evidence" value="ECO:0007669"/>
    <property type="project" value="TreeGrafter"/>
</dbReference>
<proteinExistence type="inferred from homology"/>
<dbReference type="EMBL" id="CAACYJ010000040">
    <property type="protein sequence ID" value="VFB21171.1"/>
    <property type="molecule type" value="Genomic_DNA"/>
</dbReference>
<dbReference type="InterPro" id="IPR003192">
    <property type="entry name" value="Porin_LamB"/>
</dbReference>
<evidence type="ECO:0000256" key="8">
    <source>
        <dbReference type="ARBA" id="ARBA00023136"/>
    </source>
</evidence>
<evidence type="ECO:0000256" key="3">
    <source>
        <dbReference type="ARBA" id="ARBA00022448"/>
    </source>
</evidence>
<evidence type="ECO:0000256" key="5">
    <source>
        <dbReference type="ARBA" id="ARBA00022692"/>
    </source>
</evidence>
<evidence type="ECO:0000313" key="11">
    <source>
        <dbReference type="EMBL" id="VFB21171.1"/>
    </source>
</evidence>
<dbReference type="GO" id="GO:0015288">
    <property type="term" value="F:porin activity"/>
    <property type="evidence" value="ECO:0007669"/>
    <property type="project" value="UniProtKB-KW"/>
</dbReference>
<dbReference type="RefSeq" id="WP_133144822.1">
    <property type="nucleotide sequence ID" value="NZ_CAACYJ010000040.1"/>
</dbReference>
<keyword evidence="10" id="KW-0732">Signal</keyword>
<sequence>MKSSLNYSICIASLCLLAPLSASALEFAGYLRSGVGNSLNGGKQSCFKLPGAEAKYRLGNECEQYAELELRQDVYSFDDGSVLSVDGMASLYNQYDRQLTFQGDNGSARLPQLYAQWSNLPGLNGGSLWAGRRYYKRNDIHISDFYYWNQSATGAGIEDVLIGGLKYSYALSRKDNLYQENYVTRHDFNVAGFNTNPGGELELGLSYLDKPERTDAHSGWAITAQHVQSEFLGGKNKFAVQYGEGSGTGLGYTGDFRLDNSSKRYRIVEFFDWQVTPRFGGQVEAVYQKDFRPDGGNQEWLSLGVRPTYAISEQFKLVTELGHDQVKAADGTRKLSKFTFAPTWSPKGPGFWTRPEVRLYYTYASWNAAAQRAANEFDAGSALSDSGAFGSARHGSNAGLQAEYWWK</sequence>
<dbReference type="GO" id="GO:0046930">
    <property type="term" value="C:pore complex"/>
    <property type="evidence" value="ECO:0007669"/>
    <property type="project" value="UniProtKB-KW"/>
</dbReference>
<keyword evidence="5" id="KW-0812">Transmembrane</keyword>
<keyword evidence="9" id="KW-0998">Cell outer membrane</keyword>
<evidence type="ECO:0000256" key="10">
    <source>
        <dbReference type="SAM" id="SignalP"/>
    </source>
</evidence>
<dbReference type="GO" id="GO:0009279">
    <property type="term" value="C:cell outer membrane"/>
    <property type="evidence" value="ECO:0007669"/>
    <property type="project" value="UniProtKB-SubCell"/>
</dbReference>
<evidence type="ECO:0000256" key="4">
    <source>
        <dbReference type="ARBA" id="ARBA00022452"/>
    </source>
</evidence>
<evidence type="ECO:0000256" key="6">
    <source>
        <dbReference type="ARBA" id="ARBA00023065"/>
    </source>
</evidence>
<protein>
    <submittedName>
        <fullName evidence="11">Maltoporin</fullName>
    </submittedName>
</protein>
<dbReference type="Proteomes" id="UP000330809">
    <property type="component" value="Unassembled WGS sequence"/>
</dbReference>